<dbReference type="Gene3D" id="1.10.1040.10">
    <property type="entry name" value="N-(1-d-carboxylethyl)-l-norvaline Dehydrogenase, domain 2"/>
    <property type="match status" value="2"/>
</dbReference>
<sequence length="657" mass="70351">MDATDVETVAVLGAGNMGHGIAEVAALAGYRVRLRDINEEFVRDGYDQIEWSLGKLAEKDQITEADADAALERVTPLVDVEAAVGGADLVVEAVPEKMDIKKDVYAEVEEHAPADAVFASNTSSLSITELSEVTDRPERFCGMHFFNPPVRMQLVEVISGAHTADGTLELVEDVAERMGKTPVRVRKDSPGFIVNRVLVPLMNEAAWIVHGGDATVAEVDSTTKFDVGLPMGSFELADQVGIDVGYHVLEYMHEVLGAAYEPCPLLAEKVENDELGKKTGEGFYDYADGGVDVPSDAGREDVKNRLLATMANEVAGLVENDVADADAIDEAVMLGAGFPDGPARMADDAGLETLVGTLDDLHEETGAERYEAAGRLRELAESGEGFHGVAGGGDATEEFEAIRVERDGNVGRIVLDRPHRMNTVSVGMIEELGAAIDLLEDDEEVRSVLVTGAGDRAFSAGADVQSMAAGGADNLRGVELSRQGQATFSRYEGSDLPVVAAIDGYCLGGGMEFATCADLRLASERSEFGQPELNLGLIPGWGGTQRLRHIVGEGRAKEIILTADRYDAAEMESYGFVNEVHPNEELEERALELARDLAAGPPVAQRYTKRAMLAGRDDTTAGLEIECQAFGQVMGTDDLMEGVMAFMSDEKPEFEGK</sequence>
<dbReference type="SUPFAM" id="SSF51735">
    <property type="entry name" value="NAD(P)-binding Rossmann-fold domains"/>
    <property type="match status" value="1"/>
</dbReference>
<dbReference type="EC" id="4.2.1.17" evidence="6"/>
<dbReference type="InterPro" id="IPR006176">
    <property type="entry name" value="3-OHacyl-CoA_DH_NAD-bd"/>
</dbReference>
<dbReference type="Gene3D" id="3.40.50.720">
    <property type="entry name" value="NAD(P)-binding Rossmann-like Domain"/>
    <property type="match status" value="1"/>
</dbReference>
<evidence type="ECO:0000256" key="11">
    <source>
        <dbReference type="ARBA" id="ARBA00023239"/>
    </source>
</evidence>
<dbReference type="FunFam" id="3.90.226.10:FF:000009">
    <property type="entry name" value="Carnitinyl-CoA dehydratase"/>
    <property type="match status" value="1"/>
</dbReference>
<dbReference type="InterPro" id="IPR008927">
    <property type="entry name" value="6-PGluconate_DH-like_C_sf"/>
</dbReference>
<evidence type="ECO:0000256" key="3">
    <source>
        <dbReference type="ARBA" id="ARBA00007005"/>
    </source>
</evidence>
<keyword evidence="9" id="KW-0520">NAD</keyword>
<dbReference type="EMBL" id="CP058579">
    <property type="protein sequence ID" value="QLG62438.1"/>
    <property type="molecule type" value="Genomic_DNA"/>
</dbReference>
<evidence type="ECO:0000256" key="9">
    <source>
        <dbReference type="ARBA" id="ARBA00023027"/>
    </source>
</evidence>
<dbReference type="PANTHER" id="PTHR43612:SF3">
    <property type="entry name" value="TRIFUNCTIONAL ENZYME SUBUNIT ALPHA, MITOCHONDRIAL"/>
    <property type="match status" value="1"/>
</dbReference>
<evidence type="ECO:0000259" key="14">
    <source>
        <dbReference type="Pfam" id="PF00725"/>
    </source>
</evidence>
<evidence type="ECO:0000259" key="15">
    <source>
        <dbReference type="Pfam" id="PF02737"/>
    </source>
</evidence>
<comment type="similarity">
    <text evidence="4">In the N-terminal section; belongs to the enoyl-CoA hydratase/isomerase family.</text>
</comment>
<evidence type="ECO:0000256" key="10">
    <source>
        <dbReference type="ARBA" id="ARBA00023098"/>
    </source>
</evidence>
<dbReference type="PROSITE" id="PS00067">
    <property type="entry name" value="3HCDH"/>
    <property type="match status" value="1"/>
</dbReference>
<organism evidence="16 17">
    <name type="scientific">Halorarum salinum</name>
    <dbReference type="NCBI Taxonomy" id="2743089"/>
    <lineage>
        <taxon>Archaea</taxon>
        <taxon>Methanobacteriati</taxon>
        <taxon>Methanobacteriota</taxon>
        <taxon>Stenosarchaea group</taxon>
        <taxon>Halobacteria</taxon>
        <taxon>Halobacteriales</taxon>
        <taxon>Haloferacaceae</taxon>
        <taxon>Halorarum</taxon>
    </lineage>
</organism>
<dbReference type="GO" id="GO:0004300">
    <property type="term" value="F:enoyl-CoA hydratase activity"/>
    <property type="evidence" value="ECO:0007669"/>
    <property type="project" value="UniProtKB-EC"/>
</dbReference>
<accession>A0A7D5QBB0</accession>
<dbReference type="GO" id="GO:0070403">
    <property type="term" value="F:NAD+ binding"/>
    <property type="evidence" value="ECO:0007669"/>
    <property type="project" value="InterPro"/>
</dbReference>
<dbReference type="KEGG" id="halu:HUG12_12135"/>
<evidence type="ECO:0000256" key="6">
    <source>
        <dbReference type="ARBA" id="ARBA00012076"/>
    </source>
</evidence>
<comment type="similarity">
    <text evidence="3">In the central section; belongs to the 3-hydroxyacyl-CoA dehydrogenase family.</text>
</comment>
<dbReference type="GO" id="GO:0016509">
    <property type="term" value="F:long-chain (3S)-3-hydroxyacyl-CoA dehydrogenase (NAD+) activity"/>
    <property type="evidence" value="ECO:0007669"/>
    <property type="project" value="TreeGrafter"/>
</dbReference>
<keyword evidence="8" id="KW-0560">Oxidoreductase</keyword>
<dbReference type="Pfam" id="PF00725">
    <property type="entry name" value="3HCDH"/>
    <property type="match status" value="2"/>
</dbReference>
<dbReference type="CDD" id="cd06558">
    <property type="entry name" value="crotonase-like"/>
    <property type="match status" value="1"/>
</dbReference>
<comment type="similarity">
    <text evidence="2 13">Belongs to the enoyl-CoA hydratase/isomerase family.</text>
</comment>
<evidence type="ECO:0000256" key="12">
    <source>
        <dbReference type="ARBA" id="ARBA00023268"/>
    </source>
</evidence>
<dbReference type="OrthoDB" id="51300at2157"/>
<feature type="domain" description="3-hydroxyacyl-CoA dehydrogenase NAD binding" evidence="15">
    <location>
        <begin position="8"/>
        <end position="188"/>
    </location>
</feature>
<dbReference type="Pfam" id="PF00378">
    <property type="entry name" value="ECH_1"/>
    <property type="match status" value="1"/>
</dbReference>
<proteinExistence type="inferred from homology"/>
<reference evidence="16 17" key="1">
    <citation type="submission" date="2020-06" db="EMBL/GenBank/DDBJ databases">
        <title>NJ-3-1, isolated from saline soil.</title>
        <authorList>
            <person name="Cui H.L."/>
            <person name="Shi X."/>
        </authorList>
    </citation>
    <scope>NUCLEOTIDE SEQUENCE [LARGE SCALE GENOMIC DNA]</scope>
    <source>
        <strain evidence="16 17">NJ-3-1</strain>
    </source>
</reference>
<dbReference type="Pfam" id="PF02737">
    <property type="entry name" value="3HCDH_N"/>
    <property type="match status" value="1"/>
</dbReference>
<dbReference type="Gene3D" id="3.90.226.10">
    <property type="entry name" value="2-enoyl-CoA Hydratase, Chain A, domain 1"/>
    <property type="match status" value="1"/>
</dbReference>
<keyword evidence="16" id="KW-0413">Isomerase</keyword>
<dbReference type="GO" id="GO:0016853">
    <property type="term" value="F:isomerase activity"/>
    <property type="evidence" value="ECO:0007669"/>
    <property type="project" value="UniProtKB-KW"/>
</dbReference>
<gene>
    <name evidence="16" type="ORF">HUG12_12135</name>
</gene>
<dbReference type="InterPro" id="IPR013328">
    <property type="entry name" value="6PGD_dom2"/>
</dbReference>
<dbReference type="PANTHER" id="PTHR43612">
    <property type="entry name" value="TRIFUNCTIONAL ENZYME SUBUNIT ALPHA"/>
    <property type="match status" value="1"/>
</dbReference>
<dbReference type="InterPro" id="IPR050136">
    <property type="entry name" value="FA_oxidation_alpha_subunit"/>
</dbReference>
<dbReference type="InterPro" id="IPR006108">
    <property type="entry name" value="3HC_DH_C"/>
</dbReference>
<evidence type="ECO:0000313" key="17">
    <source>
        <dbReference type="Proteomes" id="UP000509626"/>
    </source>
</evidence>
<dbReference type="Proteomes" id="UP000509626">
    <property type="component" value="Chromosome"/>
</dbReference>
<feature type="domain" description="3-hydroxyacyl-CoA dehydrogenase C-terminal" evidence="14">
    <location>
        <begin position="191"/>
        <end position="286"/>
    </location>
</feature>
<dbReference type="RefSeq" id="WP_179269023.1">
    <property type="nucleotide sequence ID" value="NZ_CP058579.1"/>
</dbReference>
<dbReference type="SUPFAM" id="SSF48179">
    <property type="entry name" value="6-phosphogluconate dehydrogenase C-terminal domain-like"/>
    <property type="match status" value="2"/>
</dbReference>
<feature type="domain" description="3-hydroxyacyl-CoA dehydrogenase C-terminal" evidence="14">
    <location>
        <begin position="303"/>
        <end position="384"/>
    </location>
</feature>
<dbReference type="InterPro" id="IPR029045">
    <property type="entry name" value="ClpP/crotonase-like_dom_sf"/>
</dbReference>
<name>A0A7D5QBB0_9EURY</name>
<evidence type="ECO:0000256" key="2">
    <source>
        <dbReference type="ARBA" id="ARBA00005254"/>
    </source>
</evidence>
<comment type="pathway">
    <text evidence="1">Lipid metabolism; fatty acid beta-oxidation.</text>
</comment>
<keyword evidence="7" id="KW-0276">Fatty acid metabolism</keyword>
<keyword evidence="12" id="KW-0511">Multifunctional enzyme</keyword>
<evidence type="ECO:0000256" key="1">
    <source>
        <dbReference type="ARBA" id="ARBA00005005"/>
    </source>
</evidence>
<dbReference type="UniPathway" id="UPA00659"/>
<dbReference type="InterPro" id="IPR006180">
    <property type="entry name" value="3-OHacyl-CoA_DH_CS"/>
</dbReference>
<dbReference type="GO" id="GO:0006635">
    <property type="term" value="P:fatty acid beta-oxidation"/>
    <property type="evidence" value="ECO:0007669"/>
    <property type="project" value="UniProtKB-UniPathway"/>
</dbReference>
<evidence type="ECO:0000256" key="8">
    <source>
        <dbReference type="ARBA" id="ARBA00023002"/>
    </source>
</evidence>
<keyword evidence="11" id="KW-0456">Lyase</keyword>
<protein>
    <recommendedName>
        <fullName evidence="6">enoyl-CoA hydratase</fullName>
        <ecNumber evidence="6">4.2.1.17</ecNumber>
    </recommendedName>
</protein>
<dbReference type="PROSITE" id="PS00166">
    <property type="entry name" value="ENOYL_COA_HYDRATASE"/>
    <property type="match status" value="1"/>
</dbReference>
<dbReference type="GeneID" id="56038220"/>
<dbReference type="InterPro" id="IPR018376">
    <property type="entry name" value="Enoyl-CoA_hyd/isom_CS"/>
</dbReference>
<dbReference type="AlphaFoldDB" id="A0A7D5QBB0"/>
<dbReference type="SUPFAM" id="SSF52096">
    <property type="entry name" value="ClpP/crotonase"/>
    <property type="match status" value="1"/>
</dbReference>
<comment type="similarity">
    <text evidence="5">Belongs to the 3-hydroxyacyl-CoA dehydrogenase family.</text>
</comment>
<evidence type="ECO:0000256" key="5">
    <source>
        <dbReference type="ARBA" id="ARBA00009463"/>
    </source>
</evidence>
<dbReference type="InterPro" id="IPR036291">
    <property type="entry name" value="NAD(P)-bd_dom_sf"/>
</dbReference>
<evidence type="ECO:0000256" key="4">
    <source>
        <dbReference type="ARBA" id="ARBA00008750"/>
    </source>
</evidence>
<evidence type="ECO:0000313" key="16">
    <source>
        <dbReference type="EMBL" id="QLG62438.1"/>
    </source>
</evidence>
<keyword evidence="10" id="KW-0443">Lipid metabolism</keyword>
<dbReference type="FunFam" id="3.40.50.720:FF:000009">
    <property type="entry name" value="Fatty oxidation complex, alpha subunit"/>
    <property type="match status" value="1"/>
</dbReference>
<dbReference type="InterPro" id="IPR001753">
    <property type="entry name" value="Enoyl-CoA_hydra/iso"/>
</dbReference>
<evidence type="ECO:0000256" key="7">
    <source>
        <dbReference type="ARBA" id="ARBA00022832"/>
    </source>
</evidence>
<keyword evidence="17" id="KW-1185">Reference proteome</keyword>
<evidence type="ECO:0000256" key="13">
    <source>
        <dbReference type="RuleBase" id="RU003707"/>
    </source>
</evidence>